<dbReference type="SUPFAM" id="SSF51735">
    <property type="entry name" value="NAD(P)-binding Rossmann-fold domains"/>
    <property type="match status" value="1"/>
</dbReference>
<dbReference type="PANTHER" id="PTHR42879:SF2">
    <property type="entry name" value="3-OXOACYL-[ACYL-CARRIER-PROTEIN] REDUCTASE FABG"/>
    <property type="match status" value="1"/>
</dbReference>
<dbReference type="EMBL" id="JACTVA010000022">
    <property type="protein sequence ID" value="MBC9207805.1"/>
    <property type="molecule type" value="Genomic_DNA"/>
</dbReference>
<dbReference type="PROSITE" id="PS00061">
    <property type="entry name" value="ADH_SHORT"/>
    <property type="match status" value="1"/>
</dbReference>
<dbReference type="InterPro" id="IPR036291">
    <property type="entry name" value="NAD(P)-bd_dom_sf"/>
</dbReference>
<protein>
    <submittedName>
        <fullName evidence="3">SDR family oxidoreductase</fullName>
    </submittedName>
</protein>
<dbReference type="InterPro" id="IPR002347">
    <property type="entry name" value="SDR_fam"/>
</dbReference>
<dbReference type="SMART" id="SM00822">
    <property type="entry name" value="PKS_KR"/>
    <property type="match status" value="1"/>
</dbReference>
<evidence type="ECO:0000313" key="4">
    <source>
        <dbReference type="Proteomes" id="UP000626026"/>
    </source>
</evidence>
<dbReference type="PANTHER" id="PTHR42879">
    <property type="entry name" value="3-OXOACYL-(ACYL-CARRIER-PROTEIN) REDUCTASE"/>
    <property type="match status" value="1"/>
</dbReference>
<dbReference type="RefSeq" id="WP_187784972.1">
    <property type="nucleotide sequence ID" value="NZ_JACTVA010000022.1"/>
</dbReference>
<dbReference type="Pfam" id="PF13561">
    <property type="entry name" value="adh_short_C2"/>
    <property type="match status" value="1"/>
</dbReference>
<reference evidence="3 4" key="1">
    <citation type="journal article" date="2013" name="Int. J. Syst. Evol. Microbiol.">
        <title>Roseomonas aerophila sp. nov., isolated from air.</title>
        <authorList>
            <person name="Kim S.J."/>
            <person name="Weon H.Y."/>
            <person name="Ahn J.H."/>
            <person name="Hong S.B."/>
            <person name="Seok S.J."/>
            <person name="Whang K.S."/>
            <person name="Kwon S.W."/>
        </authorList>
    </citation>
    <scope>NUCLEOTIDE SEQUENCE [LARGE SCALE GENOMIC DNA]</scope>
    <source>
        <strain evidence="3 4">NBRC 108923</strain>
    </source>
</reference>
<comment type="caution">
    <text evidence="3">The sequence shown here is derived from an EMBL/GenBank/DDBJ whole genome shotgun (WGS) entry which is preliminary data.</text>
</comment>
<comment type="similarity">
    <text evidence="1">Belongs to the short-chain dehydrogenases/reductases (SDR) family.</text>
</comment>
<dbReference type="InterPro" id="IPR057326">
    <property type="entry name" value="KR_dom"/>
</dbReference>
<proteinExistence type="inferred from homology"/>
<dbReference type="PRINTS" id="PR00081">
    <property type="entry name" value="GDHRDH"/>
</dbReference>
<evidence type="ECO:0000313" key="3">
    <source>
        <dbReference type="EMBL" id="MBC9207805.1"/>
    </source>
</evidence>
<dbReference type="InterPro" id="IPR050259">
    <property type="entry name" value="SDR"/>
</dbReference>
<dbReference type="InterPro" id="IPR020904">
    <property type="entry name" value="Sc_DH/Rdtase_CS"/>
</dbReference>
<dbReference type="PRINTS" id="PR00080">
    <property type="entry name" value="SDRFAMILY"/>
</dbReference>
<name>A0ABR7RNS3_9PROT</name>
<organism evidence="3 4">
    <name type="scientific">Teichococcus aerophilus</name>
    <dbReference type="NCBI Taxonomy" id="1224513"/>
    <lineage>
        <taxon>Bacteria</taxon>
        <taxon>Pseudomonadati</taxon>
        <taxon>Pseudomonadota</taxon>
        <taxon>Alphaproteobacteria</taxon>
        <taxon>Acetobacterales</taxon>
        <taxon>Roseomonadaceae</taxon>
        <taxon>Roseomonas</taxon>
    </lineage>
</organism>
<dbReference type="Gene3D" id="3.40.50.720">
    <property type="entry name" value="NAD(P)-binding Rossmann-like Domain"/>
    <property type="match status" value="1"/>
</dbReference>
<dbReference type="Proteomes" id="UP000626026">
    <property type="component" value="Unassembled WGS sequence"/>
</dbReference>
<keyword evidence="4" id="KW-1185">Reference proteome</keyword>
<dbReference type="NCBIfam" id="NF009466">
    <property type="entry name" value="PRK12826.1-2"/>
    <property type="match status" value="1"/>
</dbReference>
<dbReference type="CDD" id="cd05233">
    <property type="entry name" value="SDR_c"/>
    <property type="match status" value="1"/>
</dbReference>
<evidence type="ECO:0000256" key="1">
    <source>
        <dbReference type="ARBA" id="ARBA00006484"/>
    </source>
</evidence>
<gene>
    <name evidence="3" type="ORF">IBL26_13245</name>
</gene>
<accession>A0ABR7RNS3</accession>
<feature type="domain" description="Ketoreductase" evidence="2">
    <location>
        <begin position="5"/>
        <end position="180"/>
    </location>
</feature>
<sequence length="242" mass="24905">MTERRVALVTGATRGIGRAIATKLVAEGFHTIAVARQVPEEAPPAGIEYAACDVADGTAVRALFAELGQRHGRLDLLVNNAGVAGADTMEAGADDALWHSIIGVNLHGTYHCCKAALPWLPDHAGRIVNIASTLGLRGVPDQAAYCAAKHGVVGLTRALALRLAPRGITVNAVCPGWVETEMAAGRFRELGVGIADIRATVPTGQLVQPDEVAELVAFLTRPAASSITGQALVVDGGGLASA</sequence>
<evidence type="ECO:0000259" key="2">
    <source>
        <dbReference type="SMART" id="SM00822"/>
    </source>
</evidence>